<dbReference type="GeneID" id="20346468"/>
<evidence type="ECO:0000313" key="4">
    <source>
        <dbReference type="EnsemblFungi" id="EJT76086"/>
    </source>
</evidence>
<feature type="transmembrane region" description="Helical" evidence="1">
    <location>
        <begin position="457"/>
        <end position="481"/>
    </location>
</feature>
<evidence type="ECO:0008006" key="6">
    <source>
        <dbReference type="Google" id="ProtNLM"/>
    </source>
</evidence>
<keyword evidence="1" id="KW-0472">Membrane</keyword>
<reference evidence="5" key="1">
    <citation type="submission" date="2010-07" db="EMBL/GenBank/DDBJ databases">
        <title>The genome sequence of Gaeumannomyces graminis var. tritici strain R3-111a-1.</title>
        <authorList>
            <consortium name="The Broad Institute Genome Sequencing Platform"/>
            <person name="Ma L.-J."/>
            <person name="Dead R."/>
            <person name="Young S."/>
            <person name="Zeng Q."/>
            <person name="Koehrsen M."/>
            <person name="Alvarado L."/>
            <person name="Berlin A."/>
            <person name="Chapman S.B."/>
            <person name="Chen Z."/>
            <person name="Freedman E."/>
            <person name="Gellesch M."/>
            <person name="Goldberg J."/>
            <person name="Griggs A."/>
            <person name="Gujja S."/>
            <person name="Heilman E.R."/>
            <person name="Heiman D."/>
            <person name="Hepburn T."/>
            <person name="Howarth C."/>
            <person name="Jen D."/>
            <person name="Larson L."/>
            <person name="Mehta T."/>
            <person name="Neiman D."/>
            <person name="Pearson M."/>
            <person name="Roberts A."/>
            <person name="Saif S."/>
            <person name="Shea T."/>
            <person name="Shenoy N."/>
            <person name="Sisk P."/>
            <person name="Stolte C."/>
            <person name="Sykes S."/>
            <person name="Walk T."/>
            <person name="White J."/>
            <person name="Yandava C."/>
            <person name="Haas B."/>
            <person name="Nusbaum C."/>
            <person name="Birren B."/>
        </authorList>
    </citation>
    <scope>NUCLEOTIDE SEQUENCE [LARGE SCALE GENOMIC DNA]</scope>
    <source>
        <strain evidence="5">R3-111a-1</strain>
    </source>
</reference>
<reference evidence="4" key="4">
    <citation type="journal article" date="2015" name="G3 (Bethesda)">
        <title>Genome sequences of three phytopathogenic species of the Magnaporthaceae family of fungi.</title>
        <authorList>
            <person name="Okagaki L.H."/>
            <person name="Nunes C.C."/>
            <person name="Sailsbery J."/>
            <person name="Clay B."/>
            <person name="Brown D."/>
            <person name="John T."/>
            <person name="Oh Y."/>
            <person name="Young N."/>
            <person name="Fitzgerald M."/>
            <person name="Haas B.J."/>
            <person name="Zeng Q."/>
            <person name="Young S."/>
            <person name="Adiconis X."/>
            <person name="Fan L."/>
            <person name="Levin J.Z."/>
            <person name="Mitchell T.K."/>
            <person name="Okubara P.A."/>
            <person name="Farman M.L."/>
            <person name="Kohn L.M."/>
            <person name="Birren B."/>
            <person name="Ma L.-J."/>
            <person name="Dean R.A."/>
        </authorList>
    </citation>
    <scope>NUCLEOTIDE SEQUENCE</scope>
    <source>
        <strain evidence="4">R3-111a-1</strain>
    </source>
</reference>
<reference evidence="3" key="3">
    <citation type="submission" date="2010-09" db="EMBL/GenBank/DDBJ databases">
        <title>Annotation of Gaeumannomyces graminis var. tritici R3-111a-1.</title>
        <authorList>
            <consortium name="The Broad Institute Genome Sequencing Platform"/>
            <person name="Ma L.-J."/>
            <person name="Dead R."/>
            <person name="Young S.K."/>
            <person name="Zeng Q."/>
            <person name="Gargeya S."/>
            <person name="Fitzgerald M."/>
            <person name="Haas B."/>
            <person name="Abouelleil A."/>
            <person name="Alvarado L."/>
            <person name="Arachchi H.M."/>
            <person name="Berlin A."/>
            <person name="Brown A."/>
            <person name="Chapman S.B."/>
            <person name="Chen Z."/>
            <person name="Dunbar C."/>
            <person name="Freedman E."/>
            <person name="Gearin G."/>
            <person name="Gellesch M."/>
            <person name="Goldberg J."/>
            <person name="Griggs A."/>
            <person name="Gujja S."/>
            <person name="Heiman D."/>
            <person name="Howarth C."/>
            <person name="Larson L."/>
            <person name="Lui A."/>
            <person name="MacDonald P.J.P."/>
            <person name="Mehta T."/>
            <person name="Montmayeur A."/>
            <person name="Murphy C."/>
            <person name="Neiman D."/>
            <person name="Pearson M."/>
            <person name="Priest M."/>
            <person name="Roberts A."/>
            <person name="Saif S."/>
            <person name="Shea T."/>
            <person name="Shenoy N."/>
            <person name="Sisk P."/>
            <person name="Stolte C."/>
            <person name="Sykes S."/>
            <person name="Yandava C."/>
            <person name="Wortman J."/>
            <person name="Nusbaum C."/>
            <person name="Birren B."/>
        </authorList>
    </citation>
    <scope>NUCLEOTIDE SEQUENCE</scope>
    <source>
        <strain evidence="3">R3-111a-1</strain>
    </source>
</reference>
<dbReference type="RefSeq" id="XP_009222086.1">
    <property type="nucleotide sequence ID" value="XM_009223822.1"/>
</dbReference>
<evidence type="ECO:0000313" key="3">
    <source>
        <dbReference type="EMBL" id="EJT76086.1"/>
    </source>
</evidence>
<evidence type="ECO:0000256" key="2">
    <source>
        <dbReference type="SAM" id="SignalP"/>
    </source>
</evidence>
<keyword evidence="1" id="KW-1133">Transmembrane helix</keyword>
<proteinExistence type="predicted"/>
<dbReference type="InterPro" id="IPR011043">
    <property type="entry name" value="Gal_Oxase/kelch_b-propeller"/>
</dbReference>
<name>J3NXK4_GAET3</name>
<dbReference type="eggNOG" id="ENOG502SMKA">
    <property type="taxonomic scope" value="Eukaryota"/>
</dbReference>
<dbReference type="InterPro" id="IPR015915">
    <property type="entry name" value="Kelch-typ_b-propeller"/>
</dbReference>
<evidence type="ECO:0000256" key="1">
    <source>
        <dbReference type="SAM" id="Phobius"/>
    </source>
</evidence>
<dbReference type="SUPFAM" id="SSF117281">
    <property type="entry name" value="Kelch motif"/>
    <property type="match status" value="1"/>
</dbReference>
<organism evidence="3">
    <name type="scientific">Gaeumannomyces tritici (strain R3-111a-1)</name>
    <name type="common">Wheat and barley take-all root rot fungus</name>
    <name type="synonym">Gaeumannomyces graminis var. tritici</name>
    <dbReference type="NCBI Taxonomy" id="644352"/>
    <lineage>
        <taxon>Eukaryota</taxon>
        <taxon>Fungi</taxon>
        <taxon>Dikarya</taxon>
        <taxon>Ascomycota</taxon>
        <taxon>Pezizomycotina</taxon>
        <taxon>Sordariomycetes</taxon>
        <taxon>Sordariomycetidae</taxon>
        <taxon>Magnaporthales</taxon>
        <taxon>Magnaporthaceae</taxon>
        <taxon>Gaeumannomyces</taxon>
    </lineage>
</organism>
<evidence type="ECO:0000313" key="5">
    <source>
        <dbReference type="Proteomes" id="UP000006039"/>
    </source>
</evidence>
<dbReference type="STRING" id="644352.J3NXK4"/>
<dbReference type="EnsemblFungi" id="EJT76086">
    <property type="protein sequence ID" value="EJT76086"/>
    <property type="gene ID" value="GGTG_06010"/>
</dbReference>
<dbReference type="Proteomes" id="UP000006039">
    <property type="component" value="Unassembled WGS sequence"/>
</dbReference>
<protein>
    <recommendedName>
        <fullName evidence="6">Kelch repeat protein</fullName>
    </recommendedName>
</protein>
<accession>J3NXK4</accession>
<sequence>MAALRDGFSMYFLAVVFLLLGLTHSQVEEFPSADNFRRRSFHSATVLGDNLYILGGGASQMSPRFSIPPSNKTLVIPLNEDWNAQTVNSKVQMIDNQKGFNIIRPALWPNGQENRIYSWGGGVRETYPLANETLTNPTLRVFEKASPDGLYGTWSSDRTLPGDSKIKFTQEGSWTSCNGLGFVFGGLTMLNDGSRWRGTASPGLVIYNMTSQTWRNESQVAKKVGRGPNAGNHARGNAVCLPEMGTQGKGIVVFIGGGRPDNSDARDIEPVPMDTVYFYDIGSNDLYSQKTTSEISTPVARQYACAVAAKSSSTPSYEIFFFGGDGEKPATTHVLTIPGFRWFNAGNTGADNPQTRSNHACVVGGKRQMISVGGTQVVGGGEQWVGKDPWVNGIKVFDMVDLKWRNDYKSGAPDYESPAMIKKWYNEGNVAEWDSDAVKNLFTVAEATPPSPPGPNVGAIAGGVAAGWIVLTALVDGLVFWCNQRRRGRAGEAARLRDDQAEEGARWDCDSSATLVNAGPPAEVYTMPTELHNGVDLPHELPANPPGKGHY</sequence>
<dbReference type="PANTHER" id="PTHR23244">
    <property type="entry name" value="KELCH REPEAT DOMAIN"/>
    <property type="match status" value="1"/>
</dbReference>
<dbReference type="Gene3D" id="2.120.10.80">
    <property type="entry name" value="Kelch-type beta propeller"/>
    <property type="match status" value="1"/>
</dbReference>
<reference evidence="3" key="2">
    <citation type="submission" date="2010-07" db="EMBL/GenBank/DDBJ databases">
        <authorList>
            <consortium name="The Broad Institute Genome Sequencing Platform"/>
            <consortium name="Broad Institute Genome Sequencing Center for Infectious Disease"/>
            <person name="Ma L.-J."/>
            <person name="Dead R."/>
            <person name="Young S."/>
            <person name="Zeng Q."/>
            <person name="Koehrsen M."/>
            <person name="Alvarado L."/>
            <person name="Berlin A."/>
            <person name="Chapman S.B."/>
            <person name="Chen Z."/>
            <person name="Freedman E."/>
            <person name="Gellesch M."/>
            <person name="Goldberg J."/>
            <person name="Griggs A."/>
            <person name="Gujja S."/>
            <person name="Heilman E.R."/>
            <person name="Heiman D."/>
            <person name="Hepburn T."/>
            <person name="Howarth C."/>
            <person name="Jen D."/>
            <person name="Larson L."/>
            <person name="Mehta T."/>
            <person name="Neiman D."/>
            <person name="Pearson M."/>
            <person name="Roberts A."/>
            <person name="Saif S."/>
            <person name="Shea T."/>
            <person name="Shenoy N."/>
            <person name="Sisk P."/>
            <person name="Stolte C."/>
            <person name="Sykes S."/>
            <person name="Walk T."/>
            <person name="White J."/>
            <person name="Yandava C."/>
            <person name="Haas B."/>
            <person name="Nusbaum C."/>
            <person name="Birren B."/>
        </authorList>
    </citation>
    <scope>NUCLEOTIDE SEQUENCE</scope>
    <source>
        <strain evidence="3">R3-111a-1</strain>
    </source>
</reference>
<dbReference type="VEuPathDB" id="FungiDB:GGTG_06010"/>
<keyword evidence="2" id="KW-0732">Signal</keyword>
<dbReference type="PANTHER" id="PTHR23244:SF490">
    <property type="entry name" value="KELCH REPEAT PROTEIN"/>
    <property type="match status" value="1"/>
</dbReference>
<dbReference type="SUPFAM" id="SSF50965">
    <property type="entry name" value="Galactose oxidase, central domain"/>
    <property type="match status" value="1"/>
</dbReference>
<dbReference type="EMBL" id="GL385397">
    <property type="protein sequence ID" value="EJT76086.1"/>
    <property type="molecule type" value="Genomic_DNA"/>
</dbReference>
<feature type="signal peptide" evidence="2">
    <location>
        <begin position="1"/>
        <end position="25"/>
    </location>
</feature>
<keyword evidence="1" id="KW-0812">Transmembrane</keyword>
<reference evidence="4" key="5">
    <citation type="submission" date="2018-04" db="UniProtKB">
        <authorList>
            <consortium name="EnsemblFungi"/>
        </authorList>
    </citation>
    <scope>IDENTIFICATION</scope>
    <source>
        <strain evidence="4">R3-111a-1</strain>
    </source>
</reference>
<gene>
    <name evidence="4" type="primary">20346468</name>
    <name evidence="3" type="ORF">GGTG_06010</name>
</gene>
<keyword evidence="5" id="KW-1185">Reference proteome</keyword>
<dbReference type="OrthoDB" id="540004at2759"/>
<feature type="chain" id="PRO_5015094614" description="Kelch repeat protein" evidence="2">
    <location>
        <begin position="26"/>
        <end position="551"/>
    </location>
</feature>
<dbReference type="HOGENOM" id="CLU_012508_3_1_1"/>
<dbReference type="AlphaFoldDB" id="J3NXK4"/>